<dbReference type="InterPro" id="IPR050097">
    <property type="entry name" value="Ferredoxin-NADP_redctase_2"/>
</dbReference>
<dbReference type="Gene3D" id="3.50.50.60">
    <property type="entry name" value="FAD/NAD(P)-binding domain"/>
    <property type="match status" value="2"/>
</dbReference>
<dbReference type="PRINTS" id="PR00469">
    <property type="entry name" value="PNDRDTASEII"/>
</dbReference>
<evidence type="ECO:0000256" key="2">
    <source>
        <dbReference type="ARBA" id="ARBA00023002"/>
    </source>
</evidence>
<dbReference type="Proteomes" id="UP000660021">
    <property type="component" value="Unassembled WGS sequence"/>
</dbReference>
<dbReference type="PRINTS" id="PR00368">
    <property type="entry name" value="FADPNR"/>
</dbReference>
<dbReference type="InterPro" id="IPR023753">
    <property type="entry name" value="FAD/NAD-binding_dom"/>
</dbReference>
<dbReference type="RefSeq" id="WP_186964265.1">
    <property type="nucleotide sequence ID" value="NZ_JACOPR010000010.1"/>
</dbReference>
<organism evidence="4 5">
    <name type="scientific">Pseudoflavonifractor hominis</name>
    <dbReference type="NCBI Taxonomy" id="2763059"/>
    <lineage>
        <taxon>Bacteria</taxon>
        <taxon>Bacillati</taxon>
        <taxon>Bacillota</taxon>
        <taxon>Clostridia</taxon>
        <taxon>Eubacteriales</taxon>
        <taxon>Oscillospiraceae</taxon>
        <taxon>Pseudoflavonifractor</taxon>
    </lineage>
</organism>
<protein>
    <submittedName>
        <fullName evidence="4">NAD(P)/FAD-dependent oxidoreductase</fullName>
    </submittedName>
</protein>
<dbReference type="InterPro" id="IPR036188">
    <property type="entry name" value="FAD/NAD-bd_sf"/>
</dbReference>
<keyword evidence="1" id="KW-0285">Flavoprotein</keyword>
<sequence length="289" mass="30651">MRYDIIVIGGGPAGLSAAIQAKTRNKRVLVVGARTEDIPLWKAGQVDNYLGMPGVSGRELLERFEAHAAALGMERMYGRALNAMPVEDGFLVSVGSEVVEGDALILATGTAHGTKYPGEAEHLGMGVSYCATCDGMFYRGRDVVVVGQSAEAPEEANYLHGLGCKVTYVAKTRPDTLDEAIPFRRGVKLEVVGEGNVSALRVEGEEIPCACVFLLRPSVAPGELLPGLEFRDGYIAVDRNMATSIPGVFAAGDCTGLPLQISKAVGEGLIAGHRAAEYLDRTRESGRNV</sequence>
<name>A0ABR7HWH6_9FIRM</name>
<evidence type="ECO:0000259" key="3">
    <source>
        <dbReference type="Pfam" id="PF07992"/>
    </source>
</evidence>
<reference evidence="4 5" key="1">
    <citation type="submission" date="2020-08" db="EMBL/GenBank/DDBJ databases">
        <title>Genome public.</title>
        <authorList>
            <person name="Liu C."/>
            <person name="Sun Q."/>
        </authorList>
    </citation>
    <scope>NUCLEOTIDE SEQUENCE [LARGE SCALE GENOMIC DNA]</scope>
    <source>
        <strain evidence="4 5">New-38</strain>
    </source>
</reference>
<evidence type="ECO:0000313" key="5">
    <source>
        <dbReference type="Proteomes" id="UP000660021"/>
    </source>
</evidence>
<keyword evidence="2" id="KW-0560">Oxidoreductase</keyword>
<dbReference type="PANTHER" id="PTHR48105">
    <property type="entry name" value="THIOREDOXIN REDUCTASE 1-RELATED-RELATED"/>
    <property type="match status" value="1"/>
</dbReference>
<dbReference type="Pfam" id="PF07992">
    <property type="entry name" value="Pyr_redox_2"/>
    <property type="match status" value="1"/>
</dbReference>
<evidence type="ECO:0000256" key="1">
    <source>
        <dbReference type="ARBA" id="ARBA00022630"/>
    </source>
</evidence>
<dbReference type="SUPFAM" id="SSF51905">
    <property type="entry name" value="FAD/NAD(P)-binding domain"/>
    <property type="match status" value="2"/>
</dbReference>
<feature type="domain" description="FAD/NAD(P)-binding" evidence="3">
    <location>
        <begin position="3"/>
        <end position="268"/>
    </location>
</feature>
<gene>
    <name evidence="4" type="ORF">H8S34_13435</name>
</gene>
<proteinExistence type="predicted"/>
<keyword evidence="5" id="KW-1185">Reference proteome</keyword>
<evidence type="ECO:0000313" key="4">
    <source>
        <dbReference type="EMBL" id="MBC5731822.1"/>
    </source>
</evidence>
<comment type="caution">
    <text evidence="4">The sequence shown here is derived from an EMBL/GenBank/DDBJ whole genome shotgun (WGS) entry which is preliminary data.</text>
</comment>
<accession>A0ABR7HWH6</accession>
<dbReference type="EMBL" id="JACOPR010000010">
    <property type="protein sequence ID" value="MBC5731822.1"/>
    <property type="molecule type" value="Genomic_DNA"/>
</dbReference>